<dbReference type="Gene3D" id="1.10.760.10">
    <property type="entry name" value="Cytochrome c-like domain"/>
    <property type="match status" value="1"/>
</dbReference>
<feature type="domain" description="Cytochrome c" evidence="5">
    <location>
        <begin position="34"/>
        <end position="124"/>
    </location>
</feature>
<evidence type="ECO:0000313" key="6">
    <source>
        <dbReference type="EMBL" id="MFC6591383.1"/>
    </source>
</evidence>
<dbReference type="Proteomes" id="UP001596297">
    <property type="component" value="Unassembled WGS sequence"/>
</dbReference>
<comment type="caution">
    <text evidence="6">The sequence shown here is derived from an EMBL/GenBank/DDBJ whole genome shotgun (WGS) entry which is preliminary data.</text>
</comment>
<proteinExistence type="predicted"/>
<dbReference type="InterPro" id="IPR009056">
    <property type="entry name" value="Cyt_c-like_dom"/>
</dbReference>
<accession>A0ABW1YB52</accession>
<keyword evidence="2 4" id="KW-0479">Metal-binding</keyword>
<evidence type="ECO:0000313" key="7">
    <source>
        <dbReference type="Proteomes" id="UP001596297"/>
    </source>
</evidence>
<keyword evidence="7" id="KW-1185">Reference proteome</keyword>
<gene>
    <name evidence="6" type="ORF">ACFP81_04720</name>
</gene>
<dbReference type="PROSITE" id="PS51007">
    <property type="entry name" value="CYTC"/>
    <property type="match status" value="1"/>
</dbReference>
<keyword evidence="3 4" id="KW-0408">Iron</keyword>
<dbReference type="RefSeq" id="WP_380082384.1">
    <property type="nucleotide sequence ID" value="NZ_JBHSWD010000001.1"/>
</dbReference>
<dbReference type="InterPro" id="IPR036909">
    <property type="entry name" value="Cyt_c-like_dom_sf"/>
</dbReference>
<evidence type="ECO:0000256" key="3">
    <source>
        <dbReference type="ARBA" id="ARBA00023004"/>
    </source>
</evidence>
<evidence type="ECO:0000259" key="5">
    <source>
        <dbReference type="PROSITE" id="PS51007"/>
    </source>
</evidence>
<keyword evidence="1 4" id="KW-0349">Heme</keyword>
<dbReference type="SUPFAM" id="SSF46626">
    <property type="entry name" value="Cytochrome c"/>
    <property type="match status" value="1"/>
</dbReference>
<reference evidence="7" key="1">
    <citation type="journal article" date="2019" name="Int. J. Syst. Evol. Microbiol.">
        <title>The Global Catalogue of Microorganisms (GCM) 10K type strain sequencing project: providing services to taxonomists for standard genome sequencing and annotation.</title>
        <authorList>
            <consortium name="The Broad Institute Genomics Platform"/>
            <consortium name="The Broad Institute Genome Sequencing Center for Infectious Disease"/>
            <person name="Wu L."/>
            <person name="Ma J."/>
        </authorList>
    </citation>
    <scope>NUCLEOTIDE SEQUENCE [LARGE SCALE GENOMIC DNA]</scope>
    <source>
        <strain evidence="7">CGMCC 1.15772</strain>
    </source>
</reference>
<dbReference type="Pfam" id="PF13442">
    <property type="entry name" value="Cytochrome_CBB3"/>
    <property type="match status" value="1"/>
</dbReference>
<evidence type="ECO:0000256" key="4">
    <source>
        <dbReference type="PROSITE-ProRule" id="PRU00433"/>
    </source>
</evidence>
<protein>
    <submittedName>
        <fullName evidence="6">C-type cytochrome</fullName>
    </submittedName>
</protein>
<dbReference type="EMBL" id="JBHSWD010000001">
    <property type="protein sequence ID" value="MFC6591383.1"/>
    <property type="molecule type" value="Genomic_DNA"/>
</dbReference>
<sequence>MKPSALLAAVAAALCLSGCQPKPEPAVTTPASSLRPAAGQSQVAVLYGRECAACHGPAGEGMPGNLGTALRGPDAEPLGSLDFLRALRNGEGPGRTLSAQMPRFGEGQLTDIDIEALRLYLKGL</sequence>
<organism evidence="6 7">
    <name type="scientific">Deinococcus lacus</name>
    <dbReference type="NCBI Taxonomy" id="392561"/>
    <lineage>
        <taxon>Bacteria</taxon>
        <taxon>Thermotogati</taxon>
        <taxon>Deinococcota</taxon>
        <taxon>Deinococci</taxon>
        <taxon>Deinococcales</taxon>
        <taxon>Deinococcaceae</taxon>
        <taxon>Deinococcus</taxon>
    </lineage>
</organism>
<evidence type="ECO:0000256" key="1">
    <source>
        <dbReference type="ARBA" id="ARBA00022617"/>
    </source>
</evidence>
<name>A0ABW1YB52_9DEIO</name>
<evidence type="ECO:0000256" key="2">
    <source>
        <dbReference type="ARBA" id="ARBA00022723"/>
    </source>
</evidence>